<sequence length="120" mass="13033">LGHFRQDCPQLRKRTRPSSSLNSRTRDRPLLAMTELEAGHASSDTWGGSLHSQTGTSPRGRTLRSCQMQNPTHQRAKGAPLRPVSVSGAGGNLEGMHTRRSRGKPSRTRDPGAFLTSTSS</sequence>
<organism evidence="2 3">
    <name type="scientific">Trichinella pseudospiralis</name>
    <name type="common">Parasitic roundworm</name>
    <dbReference type="NCBI Taxonomy" id="6337"/>
    <lineage>
        <taxon>Eukaryota</taxon>
        <taxon>Metazoa</taxon>
        <taxon>Ecdysozoa</taxon>
        <taxon>Nematoda</taxon>
        <taxon>Enoplea</taxon>
        <taxon>Dorylaimia</taxon>
        <taxon>Trichinellida</taxon>
        <taxon>Trichinellidae</taxon>
        <taxon>Trichinella</taxon>
    </lineage>
</organism>
<feature type="region of interest" description="Disordered" evidence="1">
    <location>
        <begin position="1"/>
        <end position="120"/>
    </location>
</feature>
<gene>
    <name evidence="2" type="ORF">T4E_6288</name>
</gene>
<name>A0A0V0XFQ0_TRIPS</name>
<feature type="non-terminal residue" evidence="2">
    <location>
        <position position="1"/>
    </location>
</feature>
<dbReference type="STRING" id="6337.A0A0V0XFQ0"/>
<dbReference type="Proteomes" id="UP000054815">
    <property type="component" value="Unassembled WGS sequence"/>
</dbReference>
<evidence type="ECO:0000313" key="3">
    <source>
        <dbReference type="Proteomes" id="UP000054815"/>
    </source>
</evidence>
<comment type="caution">
    <text evidence="2">The sequence shown here is derived from an EMBL/GenBank/DDBJ whole genome shotgun (WGS) entry which is preliminary data.</text>
</comment>
<accession>A0A0V0XFQ0</accession>
<dbReference type="EMBL" id="JYDU01000350">
    <property type="protein sequence ID" value="KRX86645.1"/>
    <property type="molecule type" value="Genomic_DNA"/>
</dbReference>
<dbReference type="AlphaFoldDB" id="A0A0V0XFQ0"/>
<proteinExistence type="predicted"/>
<protein>
    <submittedName>
        <fullName evidence="2">Uncharacterized protein</fullName>
    </submittedName>
</protein>
<feature type="compositionally biased region" description="Polar residues" evidence="1">
    <location>
        <begin position="42"/>
        <end position="73"/>
    </location>
</feature>
<reference evidence="2 3" key="1">
    <citation type="submission" date="2015-01" db="EMBL/GenBank/DDBJ databases">
        <title>Evolution of Trichinella species and genotypes.</title>
        <authorList>
            <person name="Korhonen P.K."/>
            <person name="Edoardo P."/>
            <person name="Giuseppe L.R."/>
            <person name="Gasser R.B."/>
        </authorList>
    </citation>
    <scope>NUCLEOTIDE SEQUENCE [LARGE SCALE GENOMIC DNA]</scope>
    <source>
        <strain evidence="2">ISS141</strain>
    </source>
</reference>
<evidence type="ECO:0000313" key="2">
    <source>
        <dbReference type="EMBL" id="KRX86645.1"/>
    </source>
</evidence>
<evidence type="ECO:0000256" key="1">
    <source>
        <dbReference type="SAM" id="MobiDB-lite"/>
    </source>
</evidence>